<evidence type="ECO:0000313" key="2">
    <source>
        <dbReference type="Proteomes" id="UP000549616"/>
    </source>
</evidence>
<gene>
    <name evidence="1" type="ORF">HNR02_000258</name>
</gene>
<protein>
    <recommendedName>
        <fullName evidence="3">DUF1795 domain-containing protein</fullName>
    </recommendedName>
</protein>
<reference evidence="1 2" key="1">
    <citation type="submission" date="2020-07" db="EMBL/GenBank/DDBJ databases">
        <title>Sequencing the genomes of 1000 actinobacteria strains.</title>
        <authorList>
            <person name="Klenk H.-P."/>
        </authorList>
    </citation>
    <scope>NUCLEOTIDE SEQUENCE [LARGE SCALE GENOMIC DNA]</scope>
    <source>
        <strain evidence="1 2">DSM 104006</strain>
    </source>
</reference>
<keyword evidence="2" id="KW-1185">Reference proteome</keyword>
<dbReference type="RefSeq" id="WP_179771398.1">
    <property type="nucleotide sequence ID" value="NZ_JACCFK010000001.1"/>
</dbReference>
<evidence type="ECO:0000313" key="1">
    <source>
        <dbReference type="EMBL" id="NYI86935.1"/>
    </source>
</evidence>
<dbReference type="EMBL" id="JACCFK010000001">
    <property type="protein sequence ID" value="NYI86935.1"/>
    <property type="molecule type" value="Genomic_DNA"/>
</dbReference>
<dbReference type="Proteomes" id="UP000549616">
    <property type="component" value="Unassembled WGS sequence"/>
</dbReference>
<accession>A0A853AWB3</accession>
<proteinExistence type="predicted"/>
<evidence type="ECO:0008006" key="3">
    <source>
        <dbReference type="Google" id="ProtNLM"/>
    </source>
</evidence>
<dbReference type="Gene3D" id="3.40.1000.10">
    <property type="entry name" value="Mog1/PsbP, alpha/beta/alpha sandwich"/>
    <property type="match status" value="1"/>
</dbReference>
<organism evidence="1 2">
    <name type="scientific">Amycolatopsis endophytica</name>
    <dbReference type="NCBI Taxonomy" id="860233"/>
    <lineage>
        <taxon>Bacteria</taxon>
        <taxon>Bacillati</taxon>
        <taxon>Actinomycetota</taxon>
        <taxon>Actinomycetes</taxon>
        <taxon>Pseudonocardiales</taxon>
        <taxon>Pseudonocardiaceae</taxon>
        <taxon>Amycolatopsis</taxon>
    </lineage>
</organism>
<comment type="caution">
    <text evidence="1">The sequence shown here is derived from an EMBL/GenBank/DDBJ whole genome shotgun (WGS) entry which is preliminary data.</text>
</comment>
<dbReference type="AlphaFoldDB" id="A0A853AWB3"/>
<name>A0A853AWB3_9PSEU</name>
<sequence length="163" mass="17721">MVAALPVPIQFSLPEGWQSVPPHEVNADEAAFVALRPPARKGFTPNITISGSLHPSDVELTQLADAAFERLRRGAPDAQLGRRKEAGSATGPGLTQAVRLSLLLDGEPRQVVQLQVFLGIRDTRNASRYAVLQLVLSALAEQFDEVVGDFQKFLSTIRPEEAR</sequence>